<dbReference type="InterPro" id="IPR008936">
    <property type="entry name" value="Rho_GTPase_activation_prot"/>
</dbReference>
<dbReference type="EMBL" id="JAEPRA010000019">
    <property type="protein sequence ID" value="KAG2173393.1"/>
    <property type="molecule type" value="Genomic_DNA"/>
</dbReference>
<dbReference type="SUPFAM" id="SSF48350">
    <property type="entry name" value="GTPase activation domain, GAP"/>
    <property type="match status" value="1"/>
</dbReference>
<dbReference type="InterPro" id="IPR011993">
    <property type="entry name" value="PH-like_dom_sf"/>
</dbReference>
<dbReference type="InterPro" id="IPR001936">
    <property type="entry name" value="RasGAP_dom"/>
</dbReference>
<dbReference type="Pfam" id="PF00616">
    <property type="entry name" value="RasGAP"/>
    <property type="match status" value="2"/>
</dbReference>
<reference evidence="6" key="1">
    <citation type="submission" date="2020-12" db="EMBL/GenBank/DDBJ databases">
        <title>Metabolic potential, ecology and presence of endohyphal bacteria is reflected in genomic diversity of Mucoromycotina.</title>
        <authorList>
            <person name="Muszewska A."/>
            <person name="Okrasinska A."/>
            <person name="Steczkiewicz K."/>
            <person name="Drgas O."/>
            <person name="Orlowska M."/>
            <person name="Perlinska-Lenart U."/>
            <person name="Aleksandrzak-Piekarczyk T."/>
            <person name="Szatraj K."/>
            <person name="Zielenkiewicz U."/>
            <person name="Pilsyk S."/>
            <person name="Malc E."/>
            <person name="Mieczkowski P."/>
            <person name="Kruszewska J.S."/>
            <person name="Biernat P."/>
            <person name="Pawlowska J."/>
        </authorList>
    </citation>
    <scope>NUCLEOTIDE SEQUENCE</scope>
    <source>
        <strain evidence="6">WA0000051536</strain>
    </source>
</reference>
<dbReference type="CDD" id="cd00170">
    <property type="entry name" value="SEC14"/>
    <property type="match status" value="1"/>
</dbReference>
<gene>
    <name evidence="6" type="ORF">INT44_008745</name>
</gene>
<feature type="domain" description="CRAL-TRIO" evidence="5">
    <location>
        <begin position="1656"/>
        <end position="1796"/>
    </location>
</feature>
<dbReference type="Gene3D" id="1.10.506.10">
    <property type="entry name" value="GTPase Activation - p120gap, domain 1"/>
    <property type="match status" value="2"/>
</dbReference>
<evidence type="ECO:0000313" key="7">
    <source>
        <dbReference type="Proteomes" id="UP000612746"/>
    </source>
</evidence>
<dbReference type="PROSITE" id="PS00509">
    <property type="entry name" value="RAS_GTPASE_ACTIV_1"/>
    <property type="match status" value="1"/>
</dbReference>
<dbReference type="CDD" id="cd05392">
    <property type="entry name" value="RasGAP_Neurofibromin_like"/>
    <property type="match status" value="1"/>
</dbReference>
<dbReference type="PANTHER" id="PTHR10194:SF142">
    <property type="entry name" value="NEUROFIBROMIN"/>
    <property type="match status" value="1"/>
</dbReference>
<evidence type="ECO:0008006" key="8">
    <source>
        <dbReference type="Google" id="ProtNLM"/>
    </source>
</evidence>
<dbReference type="PANTHER" id="PTHR10194">
    <property type="entry name" value="RAS GTPASE-ACTIVATING PROTEINS"/>
    <property type="match status" value="1"/>
</dbReference>
<dbReference type="InterPro" id="IPR054071">
    <property type="entry name" value="PH_NF1"/>
</dbReference>
<evidence type="ECO:0000313" key="6">
    <source>
        <dbReference type="EMBL" id="KAG2173393.1"/>
    </source>
</evidence>
<feature type="compositionally biased region" description="Low complexity" evidence="3">
    <location>
        <begin position="126"/>
        <end position="136"/>
    </location>
</feature>
<dbReference type="Gene3D" id="3.40.525.10">
    <property type="entry name" value="CRAL-TRIO lipid binding domain"/>
    <property type="match status" value="1"/>
</dbReference>
<dbReference type="InterPro" id="IPR039360">
    <property type="entry name" value="Ras_GTPase"/>
</dbReference>
<feature type="region of interest" description="Disordered" evidence="3">
    <location>
        <begin position="110"/>
        <end position="148"/>
    </location>
</feature>
<dbReference type="SUPFAM" id="SSF52087">
    <property type="entry name" value="CRAL/TRIO domain"/>
    <property type="match status" value="1"/>
</dbReference>
<feature type="compositionally biased region" description="Polar residues" evidence="3">
    <location>
        <begin position="918"/>
        <end position="935"/>
    </location>
</feature>
<dbReference type="Pfam" id="PF21877">
    <property type="entry name" value="PH_NF1"/>
    <property type="match status" value="1"/>
</dbReference>
<dbReference type="InterPro" id="IPR016024">
    <property type="entry name" value="ARM-type_fold"/>
</dbReference>
<dbReference type="Gene3D" id="2.30.29.30">
    <property type="entry name" value="Pleckstrin-homology domain (PH domain)/Phosphotyrosine-binding domain (PTB)"/>
    <property type="match status" value="1"/>
</dbReference>
<dbReference type="PROSITE" id="PS50191">
    <property type="entry name" value="CRAL_TRIO"/>
    <property type="match status" value="1"/>
</dbReference>
<sequence length="2670" mass="299628">MSVDTKLILSLINRVAVRLPSNSGRRLESLEADPLMQQTVAALIELSKFRLSTIANQLVSVLENVSKSSSLSIDDYVPYDVLQSQLFLLRMLSACMQHHWKSCRESASELEDPDDLGLDNDARSLSSNEENGSENGQDQSNGLPPVLEDPPALDEPLAKYIVNVLMRFIHQMASIDDKAFAHYSNNTPGIARSEQHYFPSNTNSSTGIIIDIYKAACRVIFYTSASNWNVVFAKVKARIMYLTTTSEEYPETADLRLLECSALDSKRLTMVLTSMYSCGVVLGRRITLLIMTNTNQFIPTALCSSFLHMKKNAQLAIAVSLRRAIWGWIETYPAEFVQLCQSQRRLEGSPEILFDICNSLADTSKRKAILWPLQTMLLILCPDVLMAATMSEGRGIQSKKSIFLDTLRKTLRGSRSSDLASICYVDIFKASTYVSKSDTSALRHMVPEVENELKEKLFDINRHLSSDNSISNLGIYIDQRALMSDCLTALFRLNPRNTVRTLVPTCLDDRAPLIFKLSLLKACLTIASEENWLLWNPSISIVYTSLAAPLRKLFLELVKAEYAKSETSLFTNNSRKLNLGSNDKNKRKELQLESDQKYELLLDLLRLYRVNPMLAIMGEEEDRFEQNCSLMLGITNCLRDRNHIIRMAAADCLFKLHTPGYIVRWNQSGAMMETFWKISSVVVLDLSKQILDNRERDDSLKSLLDLLRRLLATRNDFIRAHQDIALNGADIRERLQASVALEIALLVLLCSADTEICSGAITCFGYLCAEADLTDCQDSPVQSPLTIVENLPVYVELSTAGGVVTGRKAQQKRIRKLLRMIANYTPGNLAAWEEAWKRWKILTQIMTKPVEESREEVLDQGKKVGSIFHDKLNRSVAKQTSTVFTRIEIDEERSLEWQNYTGFLAALGGCCLMSEALSSPSPTKGKSRAASINSDQYRRSTAPGESAGMVDKFIMEMVDLLVSDNVLVREVVKETLGADLSPGLFVILFRHLESVLSRCFDATGEAICSERYTLFVEQAISVLKLVLDRIVDPSDSLFTVDFSGLINQYAMYLNKLGTNHVALRIKVKMCQLCEVLMSKKDHITLRQEIKLRNKLLEIIVEWTSDFSLKPDTQSTFPSVETSQNEKLHRDLDQACLKTIVALLHQLPLQPPDPVHETDLGQVKSRLFYKYFTFFLKLLNRCRISEIESSQQSHRNTPDLSLNRNKGTAAKDLGSLKDYTILAMSNLLSANVDAGLKYSLSMGYHEDTRTRTAFMQVLTNILNQGTEFETLAETALTDRYEKLVDMIVDSDLTIALSLCDVCPMSDLDEVAHILLTCFESRQRTLPLLKAVIEREVANTESETELFRRTSMATRLLSAYAKTYGSEYMKTTLHKAMETMVNKPAEAKTFELDPSKVESGEDIARNKQNVIDTTDLFLNAICASTNDAPRSFREICHYILSSVRERFPEAKYTAVGGFIFLRFFCPAIVSPEAEGLFKLPQPQTRDIRRGQLIVTKVIQNLANNILFGAKETYMIILNDFLTSNIYKVTNFLREMSNLPPAASPVTSEDSITQMEEKDYAKLHRYLFDNLERMTRDLAARKPLNQDADSAQGWKKSFDKFSTLLAQLGRPPEIPQSDTSVPRTYTHGASNQLYTEFMRRNSHRNIDPVSSKNIFFEGGVSKAGRPVFYFITRNVSADSIDFELLIYHVLQVMERSLHKPVELLFDVTQFGPSNEIPNQWLNQLLQLLPPDVHENISTIYIYNANSHLRKYTKKLPRPVTYKIGKRIVFAVTLAELHEHIAPSEVRLPKSTVALETDPSAVFFPVSKLSHYRTVIAVTIKVGLEYIQIMTVRKQELFYGLNAVTNDVYHISSIDDITLVPQKRHGEDPNEFIIKYDKGKSSMTLSTAKRDAIVSVLRHNKQRYEISKPTNISERIIRPNDVPGRLLNMALLNIGSEDPNLRLAAYNLLYALSLTFRFDVGNQLLDAKDLCIPANSTGFIIAISEKLAVTEPSLTLEFLNECFVGFNKSSEPLRHLCLDYMAPWLPNLSIFARNSPEDGKQTLTKTKEVIRLLIDLTVTRNDMYNIVQAKIWKTLGKVDDLINLVLDAFVHFSVEHGVGSAQTEAMADTFVTLSNVAVRGKVIARLRKVLQRTSLKPSRILTEHPAWTEIAVLIRFILMLSFNIQGPVKPYIPEIFHIVSMLAATGPTLIRTSVHGLVVNVIQTACTTIPLPEGSLKKMQFLLTDISDSKHRLLFGLTKPHANAFTITQETMTDVADSMPLASLEAVVHTLLEALTFGAPSMDVANMWRARWMSLVTSSAFQFNPAIQPRAFVVLGCLAQEEVDDDLLYQILVALRGALAIFNESDSNLITSIMMCLKNIVESLPADSRYLQQLFWLAMALVQINHPATFATAVDLLQAALRALDANGFFNDEPVIDVLMAAREPLVGVAKLLDEASGVNFETHFSFAVAGILMKGMKHSNPKNTVFQGLTTFLDIECKHTMEQNIVESKTLGYLAGLLPIAAKNLALKELLRLAGINDVEIENSEVGTTYFRIFDKLDIPNNTTALLLVSLLVTMLNSADNETERLFLYGILAEAAVAIPEVFALIYDTLLPRMNQIVVSSQTHPIIDSVKSILYTACSEPVFNQAKSQNRSQKAYLEELGFSALGDPVFGAAKTNVAKNAKLASELVELIIA</sequence>
<evidence type="ECO:0000259" key="5">
    <source>
        <dbReference type="PROSITE" id="PS50191"/>
    </source>
</evidence>
<evidence type="ECO:0000259" key="4">
    <source>
        <dbReference type="PROSITE" id="PS50018"/>
    </source>
</evidence>
<dbReference type="SMART" id="SM00323">
    <property type="entry name" value="RasGAP"/>
    <property type="match status" value="1"/>
</dbReference>
<proteinExistence type="predicted"/>
<dbReference type="GO" id="GO:0005096">
    <property type="term" value="F:GTPase activator activity"/>
    <property type="evidence" value="ECO:0007669"/>
    <property type="project" value="UniProtKB-KW"/>
</dbReference>
<organism evidence="6 7">
    <name type="scientific">Umbelopsis vinacea</name>
    <dbReference type="NCBI Taxonomy" id="44442"/>
    <lineage>
        <taxon>Eukaryota</taxon>
        <taxon>Fungi</taxon>
        <taxon>Fungi incertae sedis</taxon>
        <taxon>Mucoromycota</taxon>
        <taxon>Mucoromycotina</taxon>
        <taxon>Umbelopsidomycetes</taxon>
        <taxon>Umbelopsidales</taxon>
        <taxon>Umbelopsidaceae</taxon>
        <taxon>Umbelopsis</taxon>
    </lineage>
</organism>
<dbReference type="SUPFAM" id="SSF48371">
    <property type="entry name" value="ARM repeat"/>
    <property type="match status" value="2"/>
</dbReference>
<evidence type="ECO:0000256" key="1">
    <source>
        <dbReference type="ARBA" id="ARBA00022468"/>
    </source>
</evidence>
<keyword evidence="1" id="KW-0343">GTPase activation</keyword>
<dbReference type="InterPro" id="IPR023152">
    <property type="entry name" value="RasGAP_CS"/>
</dbReference>
<dbReference type="Pfam" id="PF13716">
    <property type="entry name" value="CRAL_TRIO_2"/>
    <property type="match status" value="1"/>
</dbReference>
<feature type="region of interest" description="Disordered" evidence="3">
    <location>
        <begin position="918"/>
        <end position="943"/>
    </location>
</feature>
<protein>
    <recommendedName>
        <fullName evidence="8">Ras-GAP domain-containing protein</fullName>
    </recommendedName>
</protein>
<dbReference type="PROSITE" id="PS50018">
    <property type="entry name" value="RAS_GTPASE_ACTIV_2"/>
    <property type="match status" value="1"/>
</dbReference>
<name>A0A8H7UB29_9FUNG</name>
<dbReference type="OrthoDB" id="28245at2759"/>
<feature type="domain" description="Ras-GAP" evidence="4">
    <location>
        <begin position="1305"/>
        <end position="1501"/>
    </location>
</feature>
<accession>A0A8H7UB29</accession>
<evidence type="ECO:0000256" key="2">
    <source>
        <dbReference type="ARBA" id="ARBA00022553"/>
    </source>
</evidence>
<dbReference type="InterPro" id="IPR036865">
    <property type="entry name" value="CRAL-TRIO_dom_sf"/>
</dbReference>
<dbReference type="Proteomes" id="UP000612746">
    <property type="component" value="Unassembled WGS sequence"/>
</dbReference>
<comment type="caution">
    <text evidence="6">The sequence shown here is derived from an EMBL/GenBank/DDBJ whole genome shotgun (WGS) entry which is preliminary data.</text>
</comment>
<keyword evidence="2" id="KW-0597">Phosphoprotein</keyword>
<keyword evidence="7" id="KW-1185">Reference proteome</keyword>
<evidence type="ECO:0000256" key="3">
    <source>
        <dbReference type="SAM" id="MobiDB-lite"/>
    </source>
</evidence>
<dbReference type="InterPro" id="IPR001251">
    <property type="entry name" value="CRAL-TRIO_dom"/>
</dbReference>